<dbReference type="InterPro" id="IPR051413">
    <property type="entry name" value="K/Na_HCN_channel"/>
</dbReference>
<dbReference type="GO" id="GO:0003254">
    <property type="term" value="P:regulation of membrane depolarization"/>
    <property type="evidence" value="ECO:0007669"/>
    <property type="project" value="TreeGrafter"/>
</dbReference>
<dbReference type="AlphaFoldDB" id="A0A8S1LXP5"/>
<evidence type="ECO:0000256" key="2">
    <source>
        <dbReference type="ARBA" id="ARBA00022692"/>
    </source>
</evidence>
<evidence type="ECO:0000256" key="6">
    <source>
        <dbReference type="SAM" id="Phobius"/>
    </source>
</evidence>
<dbReference type="GO" id="GO:0035725">
    <property type="term" value="P:sodium ion transmembrane transport"/>
    <property type="evidence" value="ECO:0007669"/>
    <property type="project" value="TreeGrafter"/>
</dbReference>
<dbReference type="InterPro" id="IPR000595">
    <property type="entry name" value="cNMP-bd_dom"/>
</dbReference>
<protein>
    <recommendedName>
        <fullName evidence="7">Cyclic nucleotide-binding domain-containing protein</fullName>
    </recommendedName>
</protein>
<evidence type="ECO:0000313" key="8">
    <source>
        <dbReference type="EMBL" id="CAD8070293.1"/>
    </source>
</evidence>
<gene>
    <name evidence="8" type="ORF">PPRIM_AZ9-3.1.T0450155</name>
</gene>
<feature type="coiled-coil region" evidence="5">
    <location>
        <begin position="778"/>
        <end position="805"/>
    </location>
</feature>
<feature type="transmembrane region" description="Helical" evidence="6">
    <location>
        <begin position="256"/>
        <end position="274"/>
    </location>
</feature>
<accession>A0A8S1LXP5</accession>
<keyword evidence="3 6" id="KW-1133">Transmembrane helix</keyword>
<feature type="transmembrane region" description="Helical" evidence="6">
    <location>
        <begin position="229"/>
        <end position="250"/>
    </location>
</feature>
<comment type="caution">
    <text evidence="8">The sequence shown here is derived from an EMBL/GenBank/DDBJ whole genome shotgun (WGS) entry which is preliminary data.</text>
</comment>
<dbReference type="GO" id="GO:0098855">
    <property type="term" value="C:HCN channel complex"/>
    <property type="evidence" value="ECO:0007669"/>
    <property type="project" value="TreeGrafter"/>
</dbReference>
<evidence type="ECO:0000256" key="3">
    <source>
        <dbReference type="ARBA" id="ARBA00022989"/>
    </source>
</evidence>
<evidence type="ECO:0000256" key="1">
    <source>
        <dbReference type="ARBA" id="ARBA00004141"/>
    </source>
</evidence>
<evidence type="ECO:0000259" key="7">
    <source>
        <dbReference type="PROSITE" id="PS50042"/>
    </source>
</evidence>
<dbReference type="Pfam" id="PF00520">
    <property type="entry name" value="Ion_trans"/>
    <property type="match status" value="1"/>
</dbReference>
<evidence type="ECO:0000313" key="9">
    <source>
        <dbReference type="Proteomes" id="UP000688137"/>
    </source>
</evidence>
<dbReference type="GO" id="GO:0005249">
    <property type="term" value="F:voltage-gated potassium channel activity"/>
    <property type="evidence" value="ECO:0007669"/>
    <property type="project" value="TreeGrafter"/>
</dbReference>
<evidence type="ECO:0000256" key="4">
    <source>
        <dbReference type="ARBA" id="ARBA00023136"/>
    </source>
</evidence>
<dbReference type="InterPro" id="IPR005821">
    <property type="entry name" value="Ion_trans_dom"/>
</dbReference>
<proteinExistence type="predicted"/>
<dbReference type="EMBL" id="CAJJDM010000045">
    <property type="protein sequence ID" value="CAD8070293.1"/>
    <property type="molecule type" value="Genomic_DNA"/>
</dbReference>
<feature type="transmembrane region" description="Helical" evidence="6">
    <location>
        <begin position="374"/>
        <end position="397"/>
    </location>
</feature>
<keyword evidence="5" id="KW-0175">Coiled coil</keyword>
<keyword evidence="9" id="KW-1185">Reference proteome</keyword>
<dbReference type="OMA" id="ICKEYSH"/>
<dbReference type="PROSITE" id="PS50042">
    <property type="entry name" value="CNMP_BINDING_3"/>
    <property type="match status" value="1"/>
</dbReference>
<dbReference type="Proteomes" id="UP000688137">
    <property type="component" value="Unassembled WGS sequence"/>
</dbReference>
<reference evidence="8" key="1">
    <citation type="submission" date="2021-01" db="EMBL/GenBank/DDBJ databases">
        <authorList>
            <consortium name="Genoscope - CEA"/>
            <person name="William W."/>
        </authorList>
    </citation>
    <scope>NUCLEOTIDE SEQUENCE</scope>
</reference>
<dbReference type="Pfam" id="PF00027">
    <property type="entry name" value="cNMP_binding"/>
    <property type="match status" value="1"/>
</dbReference>
<name>A0A8S1LXP5_PARPR</name>
<sequence length="830" mass="97514">MQQNFINSQGGSRLQKAFVFPHQECYKEKDESLLLSQLSDININQEKNSINIELQTSNLNMKKQMIKLPIQNVIYSPKGMKNQQHKIQKDQPSTIEKLIIKNKMINRFKKNLLEQSYILQKDIKSKIESVLRVAKVKSEQYLDESDLLPLLTSNNYLIFCWDIINLFLDFINLWYCAYLATILSFQTQHTILETILLFNNGFEILLNFHRSILINGEYVRNRGIITKTYLKGGFIFDFLGFMIWLLQILMNGDESYFEIIVIFQILLIVIRIIRKYQNSTSQLYLKEYQTNILDLLTLMLILYFFAHIVACMWYYIGEKTSDLGQSWILKYGFSDKSNGEKYNAAFYWATMTMVTVGYGDITATNYYEILFSNFMMLVSSCIFGYSMNSIGMILKAIQDQNSRYRKTLRIVNAYMHANNVNESIQYKIRNYLQIQNERESFENAQALEKIIDELPSELKLELQLNIQQKIIAKIKVLGALFSKSTLTLTAQVLSKKLMFPGQLIFQQNSTQDDSLYYLYQGSIQVIEEKSQKALSIIKAGNTFGEYSFFSGFQPINTFKALEFCQIYKLDKKQFLQIIKRNHRDFETFHHVKDQINLYKDYSKLIIQCDICKEYSHQEIQCPKLTYQPNFEQRLKKQQFKSEYNTRCFHKRTQLKINTLDVLNTIQTSVKSYLQQEISQILGFNFSGNNESATHIQKAEFQSNTINLTDNEPQQNIINLKSITIKSQNFDNVATIQGKNLNEYIAETEVNCLMELEKQQLNVSYNIDKMYHFTDYMTHNNLKNVIQNIGRKLSKKEKKILQLQGKYTFYFNVKIKAQKLRDSMKYLNQSD</sequence>
<feature type="transmembrane region" description="Helical" evidence="6">
    <location>
        <begin position="295"/>
        <end position="316"/>
    </location>
</feature>
<evidence type="ECO:0000256" key="5">
    <source>
        <dbReference type="SAM" id="Coils"/>
    </source>
</evidence>
<keyword evidence="2 6" id="KW-0812">Transmembrane</keyword>
<keyword evidence="4 6" id="KW-0472">Membrane</keyword>
<dbReference type="CDD" id="cd00038">
    <property type="entry name" value="CAP_ED"/>
    <property type="match status" value="1"/>
</dbReference>
<dbReference type="PANTHER" id="PTHR45689">
    <property type="entry name" value="I[[H]] CHANNEL, ISOFORM E"/>
    <property type="match status" value="1"/>
</dbReference>
<dbReference type="PANTHER" id="PTHR45689:SF5">
    <property type="entry name" value="I[[H]] CHANNEL, ISOFORM E"/>
    <property type="match status" value="1"/>
</dbReference>
<feature type="domain" description="Cyclic nucleotide-binding" evidence="7">
    <location>
        <begin position="513"/>
        <end position="578"/>
    </location>
</feature>
<organism evidence="8 9">
    <name type="scientific">Paramecium primaurelia</name>
    <dbReference type="NCBI Taxonomy" id="5886"/>
    <lineage>
        <taxon>Eukaryota</taxon>
        <taxon>Sar</taxon>
        <taxon>Alveolata</taxon>
        <taxon>Ciliophora</taxon>
        <taxon>Intramacronucleata</taxon>
        <taxon>Oligohymenophorea</taxon>
        <taxon>Peniculida</taxon>
        <taxon>Parameciidae</taxon>
        <taxon>Paramecium</taxon>
    </lineage>
</organism>
<comment type="subcellular location">
    <subcellularLocation>
        <location evidence="1">Membrane</location>
        <topology evidence="1">Multi-pass membrane protein</topology>
    </subcellularLocation>
</comment>